<dbReference type="InterPro" id="IPR026082">
    <property type="entry name" value="ABCA"/>
</dbReference>
<feature type="transmembrane region" description="Helical" evidence="2">
    <location>
        <begin position="71"/>
        <end position="96"/>
    </location>
</feature>
<dbReference type="GO" id="GO:0005319">
    <property type="term" value="F:lipid transporter activity"/>
    <property type="evidence" value="ECO:0007669"/>
    <property type="project" value="TreeGrafter"/>
</dbReference>
<dbReference type="Proteomes" id="UP000593571">
    <property type="component" value="Unassembled WGS sequence"/>
</dbReference>
<reference evidence="4 5" key="1">
    <citation type="journal article" date="2020" name="Nature">
        <title>Six reference-quality genomes reveal evolution of bat adaptations.</title>
        <authorList>
            <person name="Jebb D."/>
            <person name="Huang Z."/>
            <person name="Pippel M."/>
            <person name="Hughes G.M."/>
            <person name="Lavrichenko K."/>
            <person name="Devanna P."/>
            <person name="Winkler S."/>
            <person name="Jermiin L.S."/>
            <person name="Skirmuntt E.C."/>
            <person name="Katzourakis A."/>
            <person name="Burkitt-Gray L."/>
            <person name="Ray D.A."/>
            <person name="Sullivan K.A.M."/>
            <person name="Roscito J.G."/>
            <person name="Kirilenko B.M."/>
            <person name="Davalos L.M."/>
            <person name="Corthals A.P."/>
            <person name="Power M.L."/>
            <person name="Jones G."/>
            <person name="Ransome R.D."/>
            <person name="Dechmann D.K.N."/>
            <person name="Locatelli A.G."/>
            <person name="Puechmaille S.J."/>
            <person name="Fedrigo O."/>
            <person name="Jarvis E.D."/>
            <person name="Hiller M."/>
            <person name="Vernes S.C."/>
            <person name="Myers E.W."/>
            <person name="Teeling E.C."/>
        </authorList>
    </citation>
    <scope>NUCLEOTIDE SEQUENCE [LARGE SCALE GENOMIC DNA]</scope>
    <source>
        <strain evidence="4">MRouAeg1</strain>
        <tissue evidence="4">Muscle</tissue>
    </source>
</reference>
<keyword evidence="2" id="KW-0812">Transmembrane</keyword>
<dbReference type="InterPro" id="IPR003439">
    <property type="entry name" value="ABC_transporter-like_ATP-bd"/>
</dbReference>
<evidence type="ECO:0000256" key="1">
    <source>
        <dbReference type="SAM" id="MobiDB-lite"/>
    </source>
</evidence>
<dbReference type="EMBL" id="JACASE010000013">
    <property type="protein sequence ID" value="KAF6417720.1"/>
    <property type="molecule type" value="Genomic_DNA"/>
</dbReference>
<feature type="compositionally biased region" description="Polar residues" evidence="1">
    <location>
        <begin position="285"/>
        <end position="295"/>
    </location>
</feature>
<dbReference type="SUPFAM" id="SSF52540">
    <property type="entry name" value="P-loop containing nucleoside triphosphate hydrolases"/>
    <property type="match status" value="1"/>
</dbReference>
<dbReference type="Gene3D" id="3.40.50.300">
    <property type="entry name" value="P-loop containing nucleotide triphosphate hydrolases"/>
    <property type="match status" value="1"/>
</dbReference>
<sequence length="295" mass="31077">MVLTWMVSVASFLPYIVLLVLHGRLGAAAQTLLCLLSTTAFGHGVFFITFLEGQEEGLQWANVGQAPEQVGMTFAGVCWMILFDSALYFLCGWYLSSLTPGTFGSRRPWHFPFAASYWKDVCGLVVGRRHALGPDLLVLSGVSGVEGSSPQNGPGKQDGGPPGVTLVSVTKEYEPHQAAVQDLTFTFHRDQITALLGTNGAGKSTVMCVPVPRVKPGLRSAVACRAQCGSGAQSGGRAPAGAAMCPWPPAPAGLGRPWGRGRGSKSLVLPPFPADSPPALPSSSKVLQPFSSFSY</sequence>
<dbReference type="GO" id="GO:0016020">
    <property type="term" value="C:membrane"/>
    <property type="evidence" value="ECO:0007669"/>
    <property type="project" value="InterPro"/>
</dbReference>
<feature type="transmembrane region" description="Helical" evidence="2">
    <location>
        <begin position="6"/>
        <end position="25"/>
    </location>
</feature>
<comment type="caution">
    <text evidence="4">The sequence shown here is derived from an EMBL/GenBank/DDBJ whole genome shotgun (WGS) entry which is preliminary data.</text>
</comment>
<dbReference type="GO" id="GO:0140359">
    <property type="term" value="F:ABC-type transporter activity"/>
    <property type="evidence" value="ECO:0007669"/>
    <property type="project" value="InterPro"/>
</dbReference>
<dbReference type="PANTHER" id="PTHR19229">
    <property type="entry name" value="ATP-BINDING CASSETTE TRANSPORTER SUBFAMILY A ABCA"/>
    <property type="match status" value="1"/>
</dbReference>
<dbReference type="GO" id="GO:0005524">
    <property type="term" value="F:ATP binding"/>
    <property type="evidence" value="ECO:0007669"/>
    <property type="project" value="InterPro"/>
</dbReference>
<feature type="compositionally biased region" description="Pro residues" evidence="1">
    <location>
        <begin position="270"/>
        <end position="280"/>
    </location>
</feature>
<dbReference type="InterPro" id="IPR027417">
    <property type="entry name" value="P-loop_NTPase"/>
</dbReference>
<gene>
    <name evidence="4" type="ORF">HJG63_000030</name>
</gene>
<evidence type="ECO:0000313" key="5">
    <source>
        <dbReference type="Proteomes" id="UP000593571"/>
    </source>
</evidence>
<keyword evidence="2" id="KW-1133">Transmembrane helix</keyword>
<protein>
    <submittedName>
        <fullName evidence="4">ATP binding cassette subfamily A member 13</fullName>
    </submittedName>
</protein>
<organism evidence="4 5">
    <name type="scientific">Rousettus aegyptiacus</name>
    <name type="common">Egyptian fruit bat</name>
    <name type="synonym">Pteropus aegyptiacus</name>
    <dbReference type="NCBI Taxonomy" id="9407"/>
    <lineage>
        <taxon>Eukaryota</taxon>
        <taxon>Metazoa</taxon>
        <taxon>Chordata</taxon>
        <taxon>Craniata</taxon>
        <taxon>Vertebrata</taxon>
        <taxon>Euteleostomi</taxon>
        <taxon>Mammalia</taxon>
        <taxon>Eutheria</taxon>
        <taxon>Laurasiatheria</taxon>
        <taxon>Chiroptera</taxon>
        <taxon>Yinpterochiroptera</taxon>
        <taxon>Pteropodoidea</taxon>
        <taxon>Pteropodidae</taxon>
        <taxon>Rousettinae</taxon>
        <taxon>Rousettus</taxon>
    </lineage>
</organism>
<accession>A0A7J8D3K1</accession>
<feature type="transmembrane region" description="Helical" evidence="2">
    <location>
        <begin position="32"/>
        <end position="51"/>
    </location>
</feature>
<keyword evidence="2" id="KW-0472">Membrane</keyword>
<dbReference type="AlphaFoldDB" id="A0A7J8D3K1"/>
<name>A0A7J8D3K1_ROUAE</name>
<feature type="domain" description="ABC transporter" evidence="3">
    <location>
        <begin position="181"/>
        <end position="207"/>
    </location>
</feature>
<feature type="region of interest" description="Disordered" evidence="1">
    <location>
        <begin position="255"/>
        <end position="295"/>
    </location>
</feature>
<proteinExistence type="predicted"/>
<dbReference type="GO" id="GO:0016887">
    <property type="term" value="F:ATP hydrolysis activity"/>
    <property type="evidence" value="ECO:0007669"/>
    <property type="project" value="InterPro"/>
</dbReference>
<evidence type="ECO:0000256" key="2">
    <source>
        <dbReference type="SAM" id="Phobius"/>
    </source>
</evidence>
<evidence type="ECO:0000313" key="4">
    <source>
        <dbReference type="EMBL" id="KAF6417720.1"/>
    </source>
</evidence>
<dbReference type="PANTHER" id="PTHR19229:SF113">
    <property type="entry name" value="ATP-BINDING CASSETTE SUB-FAMILY A MEMBER 13"/>
    <property type="match status" value="1"/>
</dbReference>
<keyword evidence="5" id="KW-1185">Reference proteome</keyword>
<dbReference type="Pfam" id="PF00005">
    <property type="entry name" value="ABC_tran"/>
    <property type="match status" value="1"/>
</dbReference>
<evidence type="ECO:0000259" key="3">
    <source>
        <dbReference type="Pfam" id="PF00005"/>
    </source>
</evidence>